<sequence length="464" mass="51882">MSNSDGQPPQQPDIVGRHCGHRTGFRLTNAMVRASSPSRRERTANPPSGSVNPTFVPDINTGDISPGVTPGRNADAPPPSSEPLPDLLHSHMLPPYVQARRNQHREAGRHHRHRRRRRRHRHGDGATQVDEPAASAAGCCSQLCCLRCITTVTAFRWVLVALAMLGVCCVVTGIILGALHMTIGDSFLTLSLMFIGLGVMLVVVVGLGWKCTPQGHEPCHLLFNLGNHSPRTGSSRRTLRSHHRPRHGWHGGVLYPEFRHRRPPPSYNSSQNDFERNQRATEDEPQDNADNYSLPSSPPPTYRSRASTVRTGVEITFPPQPDSRPPTYRSHVSTSSRPTIPMIEEVPVAAEEQIAIEIEVPCTSREAPTQKSQQSAAEDDTELSAMQRVKNAVRMFDNMTDSQPSTSSGSGQSVQHWFKQYHIYNARKLLWKFNGTFHKIHLEDYLYKDCYKGHIHENVKNRET</sequence>
<dbReference type="Proteomes" id="UP000014760">
    <property type="component" value="Unassembled WGS sequence"/>
</dbReference>
<feature type="compositionally biased region" description="Basic residues" evidence="1">
    <location>
        <begin position="102"/>
        <end position="122"/>
    </location>
</feature>
<feature type="region of interest" description="Disordered" evidence="1">
    <location>
        <begin position="1"/>
        <end position="89"/>
    </location>
</feature>
<dbReference type="OrthoDB" id="10070859at2759"/>
<evidence type="ECO:0000313" key="3">
    <source>
        <dbReference type="EMBL" id="ELU09522.1"/>
    </source>
</evidence>
<dbReference type="EnsemblMetazoa" id="CapteT200392">
    <property type="protein sequence ID" value="CapteP200392"/>
    <property type="gene ID" value="CapteG200392"/>
</dbReference>
<feature type="compositionally biased region" description="Basic residues" evidence="1">
    <location>
        <begin position="237"/>
        <end position="249"/>
    </location>
</feature>
<keyword evidence="2" id="KW-0812">Transmembrane</keyword>
<gene>
    <name evidence="3" type="ORF">CAPTEDRAFT_200392</name>
</gene>
<dbReference type="AlphaFoldDB" id="R7V002"/>
<evidence type="ECO:0000256" key="2">
    <source>
        <dbReference type="SAM" id="Phobius"/>
    </source>
</evidence>
<dbReference type="EMBL" id="AMQN01001024">
    <property type="status" value="NOT_ANNOTATED_CDS"/>
    <property type="molecule type" value="Genomic_DNA"/>
</dbReference>
<evidence type="ECO:0000313" key="5">
    <source>
        <dbReference type="Proteomes" id="UP000014760"/>
    </source>
</evidence>
<evidence type="ECO:0000256" key="1">
    <source>
        <dbReference type="SAM" id="MobiDB-lite"/>
    </source>
</evidence>
<protein>
    <submittedName>
        <fullName evidence="3 4">Uncharacterized protein</fullName>
    </submittedName>
</protein>
<evidence type="ECO:0000313" key="4">
    <source>
        <dbReference type="EnsemblMetazoa" id="CapteP200392"/>
    </source>
</evidence>
<feature type="transmembrane region" description="Helical" evidence="2">
    <location>
        <begin position="154"/>
        <end position="179"/>
    </location>
</feature>
<dbReference type="STRING" id="283909.R7V002"/>
<dbReference type="EMBL" id="KB298217">
    <property type="protein sequence ID" value="ELU09522.1"/>
    <property type="molecule type" value="Genomic_DNA"/>
</dbReference>
<feature type="region of interest" description="Disordered" evidence="1">
    <location>
        <begin position="230"/>
        <end position="336"/>
    </location>
</feature>
<reference evidence="4" key="3">
    <citation type="submission" date="2015-06" db="UniProtKB">
        <authorList>
            <consortium name="EnsemblMetazoa"/>
        </authorList>
    </citation>
    <scope>IDENTIFICATION</scope>
</reference>
<keyword evidence="2" id="KW-0472">Membrane</keyword>
<organism evidence="3">
    <name type="scientific">Capitella teleta</name>
    <name type="common">Polychaete worm</name>
    <dbReference type="NCBI Taxonomy" id="283909"/>
    <lineage>
        <taxon>Eukaryota</taxon>
        <taxon>Metazoa</taxon>
        <taxon>Spiralia</taxon>
        <taxon>Lophotrochozoa</taxon>
        <taxon>Annelida</taxon>
        <taxon>Polychaeta</taxon>
        <taxon>Sedentaria</taxon>
        <taxon>Scolecida</taxon>
        <taxon>Capitellidae</taxon>
        <taxon>Capitella</taxon>
    </lineage>
</organism>
<dbReference type="HOGENOM" id="CLU_589570_0_0_1"/>
<proteinExistence type="predicted"/>
<keyword evidence="5" id="KW-1185">Reference proteome</keyword>
<feature type="transmembrane region" description="Helical" evidence="2">
    <location>
        <begin position="186"/>
        <end position="209"/>
    </location>
</feature>
<feature type="region of interest" description="Disordered" evidence="1">
    <location>
        <begin position="102"/>
        <end position="129"/>
    </location>
</feature>
<name>R7V002_CAPTE</name>
<accession>R7V002</accession>
<reference evidence="5" key="1">
    <citation type="submission" date="2012-12" db="EMBL/GenBank/DDBJ databases">
        <authorList>
            <person name="Hellsten U."/>
            <person name="Grimwood J."/>
            <person name="Chapman J.A."/>
            <person name="Shapiro H."/>
            <person name="Aerts A."/>
            <person name="Otillar R.P."/>
            <person name="Terry A.Y."/>
            <person name="Boore J.L."/>
            <person name="Simakov O."/>
            <person name="Marletaz F."/>
            <person name="Cho S.-J."/>
            <person name="Edsinger-Gonzales E."/>
            <person name="Havlak P."/>
            <person name="Kuo D.-H."/>
            <person name="Larsson T."/>
            <person name="Lv J."/>
            <person name="Arendt D."/>
            <person name="Savage R."/>
            <person name="Osoegawa K."/>
            <person name="de Jong P."/>
            <person name="Lindberg D.R."/>
            <person name="Seaver E.C."/>
            <person name="Weisblat D.A."/>
            <person name="Putnam N.H."/>
            <person name="Grigoriev I.V."/>
            <person name="Rokhsar D.S."/>
        </authorList>
    </citation>
    <scope>NUCLEOTIDE SEQUENCE</scope>
    <source>
        <strain evidence="5">I ESC-2004</strain>
    </source>
</reference>
<keyword evidence="2" id="KW-1133">Transmembrane helix</keyword>
<feature type="compositionally biased region" description="Basic and acidic residues" evidence="1">
    <location>
        <begin position="273"/>
        <end position="282"/>
    </location>
</feature>
<reference evidence="3 5" key="2">
    <citation type="journal article" date="2013" name="Nature">
        <title>Insights into bilaterian evolution from three spiralian genomes.</title>
        <authorList>
            <person name="Simakov O."/>
            <person name="Marletaz F."/>
            <person name="Cho S.J."/>
            <person name="Edsinger-Gonzales E."/>
            <person name="Havlak P."/>
            <person name="Hellsten U."/>
            <person name="Kuo D.H."/>
            <person name="Larsson T."/>
            <person name="Lv J."/>
            <person name="Arendt D."/>
            <person name="Savage R."/>
            <person name="Osoegawa K."/>
            <person name="de Jong P."/>
            <person name="Grimwood J."/>
            <person name="Chapman J.A."/>
            <person name="Shapiro H."/>
            <person name="Aerts A."/>
            <person name="Otillar R.P."/>
            <person name="Terry A.Y."/>
            <person name="Boore J.L."/>
            <person name="Grigoriev I.V."/>
            <person name="Lindberg D.R."/>
            <person name="Seaver E.C."/>
            <person name="Weisblat D.A."/>
            <person name="Putnam N.H."/>
            <person name="Rokhsar D.S."/>
        </authorList>
    </citation>
    <scope>NUCLEOTIDE SEQUENCE</scope>
    <source>
        <strain evidence="3 5">I ESC-2004</strain>
    </source>
</reference>